<keyword evidence="1" id="KW-0812">Transmembrane</keyword>
<feature type="transmembrane region" description="Helical" evidence="1">
    <location>
        <begin position="44"/>
        <end position="62"/>
    </location>
</feature>
<keyword evidence="1" id="KW-1133">Transmembrane helix</keyword>
<dbReference type="RefSeq" id="WP_141351129.1">
    <property type="nucleotide sequence ID" value="NZ_BJNV01000022.1"/>
</dbReference>
<dbReference type="InterPro" id="IPR021320">
    <property type="entry name" value="DUF2905"/>
</dbReference>
<evidence type="ECO:0000313" key="3">
    <source>
        <dbReference type="Proteomes" id="UP000318422"/>
    </source>
</evidence>
<keyword evidence="1" id="KW-0472">Membrane</keyword>
<keyword evidence="3" id="KW-1185">Reference proteome</keyword>
<gene>
    <name evidence="2" type="ORF">ZRA01_16200</name>
</gene>
<proteinExistence type="predicted"/>
<sequence length="65" mass="7337">MLKWLLAIVILAVVSGLGSSLSPRRWRFGHLPGDLHFDLFGRHIHIPLTSTLLLSLLVGLLIRWL</sequence>
<evidence type="ECO:0008006" key="4">
    <source>
        <dbReference type="Google" id="ProtNLM"/>
    </source>
</evidence>
<evidence type="ECO:0000313" key="2">
    <source>
        <dbReference type="EMBL" id="GEC95547.1"/>
    </source>
</evidence>
<comment type="caution">
    <text evidence="2">The sequence shown here is derived from an EMBL/GenBank/DDBJ whole genome shotgun (WGS) entry which is preliminary data.</text>
</comment>
<dbReference type="AlphaFoldDB" id="A0A4Y4CWY8"/>
<dbReference type="Proteomes" id="UP000318422">
    <property type="component" value="Unassembled WGS sequence"/>
</dbReference>
<protein>
    <recommendedName>
        <fullName evidence="4">DUF2905 domain-containing protein</fullName>
    </recommendedName>
</protein>
<dbReference type="Pfam" id="PF11146">
    <property type="entry name" value="DUF2905"/>
    <property type="match status" value="1"/>
</dbReference>
<accession>A0A4Y4CWY8</accession>
<name>A0A4Y4CWY8_ZOORA</name>
<organism evidence="2 3">
    <name type="scientific">Zoogloea ramigera</name>
    <dbReference type="NCBI Taxonomy" id="350"/>
    <lineage>
        <taxon>Bacteria</taxon>
        <taxon>Pseudomonadati</taxon>
        <taxon>Pseudomonadota</taxon>
        <taxon>Betaproteobacteria</taxon>
        <taxon>Rhodocyclales</taxon>
        <taxon>Zoogloeaceae</taxon>
        <taxon>Zoogloea</taxon>
    </lineage>
</organism>
<reference evidence="2 3" key="1">
    <citation type="submission" date="2019-06" db="EMBL/GenBank/DDBJ databases">
        <title>Whole genome shotgun sequence of Zoogloea ramigera NBRC 15342.</title>
        <authorList>
            <person name="Hosoyama A."/>
            <person name="Uohara A."/>
            <person name="Ohji S."/>
            <person name="Ichikawa N."/>
        </authorList>
    </citation>
    <scope>NUCLEOTIDE SEQUENCE [LARGE SCALE GENOMIC DNA]</scope>
    <source>
        <strain evidence="2 3">NBRC 15342</strain>
    </source>
</reference>
<dbReference type="EMBL" id="BJNV01000022">
    <property type="protein sequence ID" value="GEC95547.1"/>
    <property type="molecule type" value="Genomic_DNA"/>
</dbReference>
<evidence type="ECO:0000256" key="1">
    <source>
        <dbReference type="SAM" id="Phobius"/>
    </source>
</evidence>